<dbReference type="EMBL" id="JBGFUD010020197">
    <property type="protein sequence ID" value="MFH4984694.1"/>
    <property type="molecule type" value="Genomic_DNA"/>
</dbReference>
<dbReference type="InterPro" id="IPR036396">
    <property type="entry name" value="Cyt_P450_sf"/>
</dbReference>
<evidence type="ECO:0000256" key="2">
    <source>
        <dbReference type="ARBA" id="ARBA00010617"/>
    </source>
</evidence>
<proteinExistence type="inferred from homology"/>
<evidence type="ECO:0000256" key="5">
    <source>
        <dbReference type="ARBA" id="ARBA00023002"/>
    </source>
</evidence>
<name>A0ABD6F3B2_9BILA</name>
<comment type="similarity">
    <text evidence="2">Belongs to the cytochrome P450 family.</text>
</comment>
<keyword evidence="9" id="KW-1185">Reference proteome</keyword>
<dbReference type="SUPFAM" id="SSF48264">
    <property type="entry name" value="Cytochrome P450"/>
    <property type="match status" value="1"/>
</dbReference>
<sequence>MSIYIVNVSTTSGNKILIFSRFIKEHRQYWKKHGIPSPPTSFWMGNLPELMNYRYPPALQIRDWTKQYGTVYGYQDGWNNVLVVSDPDAIYDLFVRKFEYFYARKRAPFDDDLDKGKRIHLFSARGLRWKRLRALTSLSFTTASLKKVSLQVFYQTILQKDQRIQV</sequence>
<evidence type="ECO:0008006" key="10">
    <source>
        <dbReference type="Google" id="ProtNLM"/>
    </source>
</evidence>
<organism evidence="8 9">
    <name type="scientific">Gnathostoma spinigerum</name>
    <dbReference type="NCBI Taxonomy" id="75299"/>
    <lineage>
        <taxon>Eukaryota</taxon>
        <taxon>Metazoa</taxon>
        <taxon>Ecdysozoa</taxon>
        <taxon>Nematoda</taxon>
        <taxon>Chromadorea</taxon>
        <taxon>Rhabditida</taxon>
        <taxon>Spirurina</taxon>
        <taxon>Gnathostomatomorpha</taxon>
        <taxon>Gnathostomatoidea</taxon>
        <taxon>Gnathostomatidae</taxon>
        <taxon>Gnathostoma</taxon>
    </lineage>
</organism>
<dbReference type="GO" id="GO:0046872">
    <property type="term" value="F:metal ion binding"/>
    <property type="evidence" value="ECO:0007669"/>
    <property type="project" value="UniProtKB-KW"/>
</dbReference>
<reference evidence="8 9" key="1">
    <citation type="submission" date="2024-08" db="EMBL/GenBank/DDBJ databases">
        <title>Gnathostoma spinigerum genome.</title>
        <authorList>
            <person name="Gonzalez-Bertolin B."/>
            <person name="Monzon S."/>
            <person name="Zaballos A."/>
            <person name="Jimenez P."/>
            <person name="Dekumyoy P."/>
            <person name="Varona S."/>
            <person name="Cuesta I."/>
            <person name="Sumanam S."/>
            <person name="Adisakwattana P."/>
            <person name="Gasser R.B."/>
            <person name="Hernandez-Gonzalez A."/>
            <person name="Young N.D."/>
            <person name="Perteguer M.J."/>
        </authorList>
    </citation>
    <scope>NUCLEOTIDE SEQUENCE [LARGE SCALE GENOMIC DNA]</scope>
    <source>
        <strain evidence="8">AL3</strain>
        <tissue evidence="8">Liver</tissue>
    </source>
</reference>
<evidence type="ECO:0000256" key="4">
    <source>
        <dbReference type="ARBA" id="ARBA00022723"/>
    </source>
</evidence>
<evidence type="ECO:0000256" key="6">
    <source>
        <dbReference type="ARBA" id="ARBA00023004"/>
    </source>
</evidence>
<accession>A0ABD6F3B2</accession>
<dbReference type="PANTHER" id="PTHR24292">
    <property type="entry name" value="CYTOCHROME P450"/>
    <property type="match status" value="1"/>
</dbReference>
<evidence type="ECO:0000313" key="8">
    <source>
        <dbReference type="EMBL" id="MFH4984694.1"/>
    </source>
</evidence>
<dbReference type="Pfam" id="PF00067">
    <property type="entry name" value="p450"/>
    <property type="match status" value="1"/>
</dbReference>
<dbReference type="AlphaFoldDB" id="A0ABD6F3B2"/>
<keyword evidence="4" id="KW-0479">Metal-binding</keyword>
<dbReference type="Proteomes" id="UP001608902">
    <property type="component" value="Unassembled WGS sequence"/>
</dbReference>
<dbReference type="GO" id="GO:0004497">
    <property type="term" value="F:monooxygenase activity"/>
    <property type="evidence" value="ECO:0007669"/>
    <property type="project" value="UniProtKB-KW"/>
</dbReference>
<evidence type="ECO:0000256" key="7">
    <source>
        <dbReference type="ARBA" id="ARBA00023033"/>
    </source>
</evidence>
<dbReference type="Gene3D" id="1.10.630.10">
    <property type="entry name" value="Cytochrome P450"/>
    <property type="match status" value="1"/>
</dbReference>
<keyword evidence="7" id="KW-0503">Monooxygenase</keyword>
<keyword evidence="3" id="KW-0349">Heme</keyword>
<dbReference type="PANTHER" id="PTHR24292:SF54">
    <property type="entry name" value="CYP9F3-RELATED"/>
    <property type="match status" value="1"/>
</dbReference>
<gene>
    <name evidence="8" type="ORF">AB6A40_011403</name>
</gene>
<dbReference type="InterPro" id="IPR001128">
    <property type="entry name" value="Cyt_P450"/>
</dbReference>
<keyword evidence="5" id="KW-0560">Oxidoreductase</keyword>
<comment type="caution">
    <text evidence="8">The sequence shown here is derived from an EMBL/GenBank/DDBJ whole genome shotgun (WGS) entry which is preliminary data.</text>
</comment>
<comment type="cofactor">
    <cofactor evidence="1">
        <name>heme</name>
        <dbReference type="ChEBI" id="CHEBI:30413"/>
    </cofactor>
</comment>
<protein>
    <recommendedName>
        <fullName evidence="10">Cytochrome P450</fullName>
    </recommendedName>
</protein>
<evidence type="ECO:0000313" key="9">
    <source>
        <dbReference type="Proteomes" id="UP001608902"/>
    </source>
</evidence>
<evidence type="ECO:0000256" key="1">
    <source>
        <dbReference type="ARBA" id="ARBA00001971"/>
    </source>
</evidence>
<dbReference type="InterPro" id="IPR050476">
    <property type="entry name" value="Insect_CytP450_Detox"/>
</dbReference>
<keyword evidence="6" id="KW-0408">Iron</keyword>
<evidence type="ECO:0000256" key="3">
    <source>
        <dbReference type="ARBA" id="ARBA00022617"/>
    </source>
</evidence>